<dbReference type="EMBL" id="FOWE01000004">
    <property type="protein sequence ID" value="SFO20088.1"/>
    <property type="molecule type" value="Genomic_DNA"/>
</dbReference>
<protein>
    <submittedName>
        <fullName evidence="2">Protein N-acetyltransferase, RimJ/RimL family</fullName>
    </submittedName>
</protein>
<evidence type="ECO:0000259" key="1">
    <source>
        <dbReference type="PROSITE" id="PS51186"/>
    </source>
</evidence>
<dbReference type="PANTHER" id="PTHR43792">
    <property type="entry name" value="GNAT FAMILY, PUTATIVE (AFU_ORTHOLOGUE AFUA_3G00765)-RELATED-RELATED"/>
    <property type="match status" value="1"/>
</dbReference>
<reference evidence="3" key="1">
    <citation type="submission" date="2016-10" db="EMBL/GenBank/DDBJ databases">
        <authorList>
            <person name="Varghese N."/>
            <person name="Submissions S."/>
        </authorList>
    </citation>
    <scope>NUCLEOTIDE SEQUENCE [LARGE SCALE GENOMIC DNA]</scope>
    <source>
        <strain evidence="3">DSM 43161</strain>
    </source>
</reference>
<feature type="domain" description="N-acetyltransferase" evidence="1">
    <location>
        <begin position="14"/>
        <end position="169"/>
    </location>
</feature>
<organism evidence="2 3">
    <name type="scientific">Geodermatophilus obscurus</name>
    <dbReference type="NCBI Taxonomy" id="1861"/>
    <lineage>
        <taxon>Bacteria</taxon>
        <taxon>Bacillati</taxon>
        <taxon>Actinomycetota</taxon>
        <taxon>Actinomycetes</taxon>
        <taxon>Geodermatophilales</taxon>
        <taxon>Geodermatophilaceae</taxon>
        <taxon>Geodermatophilus</taxon>
    </lineage>
</organism>
<evidence type="ECO:0000313" key="2">
    <source>
        <dbReference type="EMBL" id="SFO20088.1"/>
    </source>
</evidence>
<dbReference type="Pfam" id="PF13302">
    <property type="entry name" value="Acetyltransf_3"/>
    <property type="match status" value="1"/>
</dbReference>
<dbReference type="RefSeq" id="WP_143108100.1">
    <property type="nucleotide sequence ID" value="NZ_FOWE01000004.1"/>
</dbReference>
<keyword evidence="2" id="KW-0808">Transferase</keyword>
<dbReference type="Gene3D" id="3.40.630.30">
    <property type="match status" value="1"/>
</dbReference>
<dbReference type="OrthoDB" id="4403558at2"/>
<dbReference type="PROSITE" id="PS51186">
    <property type="entry name" value="GNAT"/>
    <property type="match status" value="1"/>
</dbReference>
<name>A0A1I5F8L7_9ACTN</name>
<sequence length="169" mass="17729">MGWPVADVVVTPRLRLEPLTTAHTVELHPVLADPALYAFTGGAPPTRGELRARHERQAAGISPDGAEGWLNWVLRLRDTGAVAGFVQATVSRDGDVLVADLAWLVGTASHGRGLASEAARAVVAELRGHGVGRFGAWVHPGHAASGAVARRCGLTPTGEVRDGEVRWTG</sequence>
<accession>A0A1I5F8L7</accession>
<dbReference type="AlphaFoldDB" id="A0A1I5F8L7"/>
<dbReference type="InterPro" id="IPR000182">
    <property type="entry name" value="GNAT_dom"/>
</dbReference>
<proteinExistence type="predicted"/>
<dbReference type="GO" id="GO:0016747">
    <property type="term" value="F:acyltransferase activity, transferring groups other than amino-acyl groups"/>
    <property type="evidence" value="ECO:0007669"/>
    <property type="project" value="InterPro"/>
</dbReference>
<dbReference type="InterPro" id="IPR016181">
    <property type="entry name" value="Acyl_CoA_acyltransferase"/>
</dbReference>
<keyword evidence="3" id="KW-1185">Reference proteome</keyword>
<dbReference type="SUPFAM" id="SSF55729">
    <property type="entry name" value="Acyl-CoA N-acyltransferases (Nat)"/>
    <property type="match status" value="1"/>
</dbReference>
<gene>
    <name evidence="2" type="ORF">SAMN05660359_01985</name>
</gene>
<dbReference type="InterPro" id="IPR051531">
    <property type="entry name" value="N-acetyltransferase"/>
</dbReference>
<evidence type="ECO:0000313" key="3">
    <source>
        <dbReference type="Proteomes" id="UP000183642"/>
    </source>
</evidence>
<dbReference type="Proteomes" id="UP000183642">
    <property type="component" value="Unassembled WGS sequence"/>
</dbReference>